<keyword evidence="3" id="KW-1185">Reference proteome</keyword>
<organism evidence="2 3">
    <name type="scientific">Jiella pacifica</name>
    <dbReference type="NCBI Taxonomy" id="2696469"/>
    <lineage>
        <taxon>Bacteria</taxon>
        <taxon>Pseudomonadati</taxon>
        <taxon>Pseudomonadota</taxon>
        <taxon>Alphaproteobacteria</taxon>
        <taxon>Hyphomicrobiales</taxon>
        <taxon>Aurantimonadaceae</taxon>
        <taxon>Jiella</taxon>
    </lineage>
</organism>
<gene>
    <name evidence="2" type="ORF">GTK09_04110</name>
</gene>
<evidence type="ECO:0000313" key="3">
    <source>
        <dbReference type="Proteomes" id="UP000469011"/>
    </source>
</evidence>
<dbReference type="RefSeq" id="WP_163461215.1">
    <property type="nucleotide sequence ID" value="NZ_JAAAMG010000002.1"/>
</dbReference>
<dbReference type="EMBL" id="JAAAMG010000002">
    <property type="protein sequence ID" value="NDW03602.1"/>
    <property type="molecule type" value="Genomic_DNA"/>
</dbReference>
<dbReference type="GO" id="GO:0090313">
    <property type="term" value="P:regulation of protein targeting to membrane"/>
    <property type="evidence" value="ECO:0007669"/>
    <property type="project" value="TreeGrafter"/>
</dbReference>
<protein>
    <submittedName>
        <fullName evidence="2">Uncharacterized protein</fullName>
    </submittedName>
</protein>
<dbReference type="AlphaFoldDB" id="A0A6N9SZ24"/>
<name>A0A6N9SZ24_9HYPH</name>
<dbReference type="GO" id="GO:0005886">
    <property type="term" value="C:plasma membrane"/>
    <property type="evidence" value="ECO:0007669"/>
    <property type="project" value="TreeGrafter"/>
</dbReference>
<dbReference type="PANTHER" id="PTHR30441:SF4">
    <property type="entry name" value="PROTEIN ASMA"/>
    <property type="match status" value="1"/>
</dbReference>
<evidence type="ECO:0000256" key="1">
    <source>
        <dbReference type="SAM" id="SignalP"/>
    </source>
</evidence>
<feature type="signal peptide" evidence="1">
    <location>
        <begin position="1"/>
        <end position="23"/>
    </location>
</feature>
<dbReference type="Proteomes" id="UP000469011">
    <property type="component" value="Unassembled WGS sequence"/>
</dbReference>
<comment type="caution">
    <text evidence="2">The sequence shown here is derived from an EMBL/GenBank/DDBJ whole genome shotgun (WGS) entry which is preliminary data.</text>
</comment>
<accession>A0A6N9SZ24</accession>
<sequence length="580" mass="60344">MTLVLVFAAVLPGLALGSEAARALVVERLETLTGRNVSIDGRIDFSILPRARLSLDHVRLGDDDFTIDTLVADFSLFDVIAGKGKISGLVLVRPEWHTHSAPPAVKGIAAGTGSGLLAGLHSLLGRLGGIGEVEIREGLFRPAGLGFAGSRGVSNANVRIDQSGSGDTLRVAGSFVWNGQPTTVDLEVSSDRPLIEGGQGNVDFSLDSPALTASYSGTAAIADFRRAEGRLSLSTPSFTRGIEWLFAPSTRIPELGAINLAGDLVFQGQSAELREAALSIAGSQGRGAMEARLEGDMPVIGGTLAFQELNLTPIVRSIAPYPRSPLDFERPLEVDFADALQMEIRLSATELALGTIPFEDVAAVVSVGDGTAKLDVGDATLFGGRGQAAIAIDGLAGRPQRVHGWISASGIDTASLMSRLSVDSIGLSGRSAIRAKLEAPADNWRAVLSGLAATAQLDARDGTISGFDPGVFAEPGARPLTAGARDGSIPFIALDAALRLNGMTIDLERIELHNRSGTLTAAGRYFAKSNEIEVAGEFAPDPASARARAGAPSAEAKAVSFMMTGKWPTPSVTTEPAPTR</sequence>
<keyword evidence="1" id="KW-0732">Signal</keyword>
<evidence type="ECO:0000313" key="2">
    <source>
        <dbReference type="EMBL" id="NDW03602.1"/>
    </source>
</evidence>
<feature type="chain" id="PRO_5026880442" evidence="1">
    <location>
        <begin position="24"/>
        <end position="580"/>
    </location>
</feature>
<proteinExistence type="predicted"/>
<reference evidence="2 3" key="1">
    <citation type="submission" date="2020-01" db="EMBL/GenBank/DDBJ databases">
        <title>Jiella pacifica sp. nov.</title>
        <authorList>
            <person name="Xue Z."/>
            <person name="Zhu S."/>
            <person name="Chen J."/>
            <person name="Yang J."/>
        </authorList>
    </citation>
    <scope>NUCLEOTIDE SEQUENCE [LARGE SCALE GENOMIC DNA]</scope>
    <source>
        <strain evidence="2 3">40Bstr34</strain>
    </source>
</reference>
<dbReference type="PANTHER" id="PTHR30441">
    <property type="entry name" value="DUF748 DOMAIN-CONTAINING PROTEIN"/>
    <property type="match status" value="1"/>
</dbReference>
<dbReference type="InterPro" id="IPR052894">
    <property type="entry name" value="AsmA-related"/>
</dbReference>